<name>A0A1B8PVF4_MORLA</name>
<dbReference type="OrthoDB" id="9789727at2"/>
<comment type="catalytic activity">
    <reaction evidence="5">
        <text>N-formimidoyl-L-glutamate + H2O = formamide + L-glutamate</text>
        <dbReference type="Rhea" id="RHEA:22492"/>
        <dbReference type="ChEBI" id="CHEBI:15377"/>
        <dbReference type="ChEBI" id="CHEBI:16397"/>
        <dbReference type="ChEBI" id="CHEBI:29985"/>
        <dbReference type="ChEBI" id="CHEBI:58928"/>
        <dbReference type="EC" id="3.5.3.8"/>
    </reaction>
</comment>
<dbReference type="Gene3D" id="3.40.800.10">
    <property type="entry name" value="Ureohydrolase domain"/>
    <property type="match status" value="1"/>
</dbReference>
<dbReference type="PROSITE" id="PS51409">
    <property type="entry name" value="ARGINASE_2"/>
    <property type="match status" value="1"/>
</dbReference>
<evidence type="ECO:0000313" key="8">
    <source>
        <dbReference type="EMBL" id="OBX59520.1"/>
    </source>
</evidence>
<dbReference type="PANTHER" id="PTHR11358:SF35">
    <property type="entry name" value="FORMIMIDOYLGLUTAMASE"/>
    <property type="match status" value="1"/>
</dbReference>
<evidence type="ECO:0000256" key="3">
    <source>
        <dbReference type="ARBA" id="ARBA00022808"/>
    </source>
</evidence>
<dbReference type="NCBIfam" id="TIGR01227">
    <property type="entry name" value="hutG"/>
    <property type="match status" value="1"/>
</dbReference>
<evidence type="ECO:0000256" key="7">
    <source>
        <dbReference type="PROSITE-ProRule" id="PRU00742"/>
    </source>
</evidence>
<evidence type="ECO:0000313" key="9">
    <source>
        <dbReference type="Proteomes" id="UP000092607"/>
    </source>
</evidence>
<dbReference type="GO" id="GO:0019557">
    <property type="term" value="P:L-histidine catabolic process to glutamate and formate"/>
    <property type="evidence" value="ECO:0007669"/>
    <property type="project" value="UniProtKB-UniPathway"/>
</dbReference>
<comment type="pathway">
    <text evidence="5">Amino-acid degradation; L-histidine degradation into L-glutamate; L-glutamate from N-formimidoyl-L-glutamate (hydrolase route): step 1/1.</text>
</comment>
<comment type="cofactor">
    <cofactor evidence="5">
        <name>Mn(2+)</name>
        <dbReference type="ChEBI" id="CHEBI:29035"/>
    </cofactor>
    <text evidence="5">Binds 2 manganese ions per subunit.</text>
</comment>
<feature type="binding site" evidence="5">
    <location>
        <position position="171"/>
    </location>
    <ligand>
        <name>Mn(2+)</name>
        <dbReference type="ChEBI" id="CHEBI:29035"/>
        <label>1</label>
    </ligand>
</feature>
<feature type="binding site" evidence="5">
    <location>
        <position position="173"/>
    </location>
    <ligand>
        <name>Mn(2+)</name>
        <dbReference type="ChEBI" id="CHEBI:29035"/>
        <label>2</label>
    </ligand>
</feature>
<sequence length="335" mass="36861">MTDIHTTHIPFDPAHYTGRTDPFESDRAMYWHNAVQAFDRQPVALVGFACHQGVRRNLGRVGAKSAPPVIREFFAKLPITKDVQDKYANLSDLVGDCGDVVCHDNDTIVKDSLESAQKHYATHITHALQNNALAVGLGGGHEIAYGSFLGLYEYLKSNSKDLPKIGIINFDAHFDLRTDEYATSGTPFLQIADMMGDEFYYFCVGISRFGNTASLFDKARALGVGVVSDDDCHRLTYDEIWARLDGFARGVDVLYVTVDLDCLPSGVMPAVSAVNAKGIELDLVEFLLEKLIQTGKVNVLDFAEFNPTYDIDSRGAKTVARLLAVCVERALLDGV</sequence>
<dbReference type="GO" id="GO:0008783">
    <property type="term" value="F:agmatinase activity"/>
    <property type="evidence" value="ECO:0007669"/>
    <property type="project" value="TreeGrafter"/>
</dbReference>
<comment type="caution">
    <text evidence="8">The sequence shown here is derived from an EMBL/GenBank/DDBJ whole genome shotgun (WGS) entry which is preliminary data.</text>
</comment>
<dbReference type="PRINTS" id="PR00116">
    <property type="entry name" value="ARGINASE"/>
</dbReference>
<evidence type="ECO:0000256" key="5">
    <source>
        <dbReference type="HAMAP-Rule" id="MF_00737"/>
    </source>
</evidence>
<keyword evidence="1 5" id="KW-0479">Metal-binding</keyword>
<dbReference type="AlphaFoldDB" id="A0A1B8PVF4"/>
<feature type="binding site" evidence="5">
    <location>
        <position position="259"/>
    </location>
    <ligand>
        <name>Mn(2+)</name>
        <dbReference type="ChEBI" id="CHEBI:29035"/>
        <label>1</label>
    </ligand>
</feature>
<feature type="binding site" evidence="5">
    <location>
        <position position="175"/>
    </location>
    <ligand>
        <name>Mn(2+)</name>
        <dbReference type="ChEBI" id="CHEBI:29035"/>
        <label>1</label>
    </ligand>
</feature>
<dbReference type="InterPro" id="IPR005923">
    <property type="entry name" value="HutG"/>
</dbReference>
<dbReference type="Pfam" id="PF00491">
    <property type="entry name" value="Arginase"/>
    <property type="match status" value="1"/>
</dbReference>
<dbReference type="SUPFAM" id="SSF52768">
    <property type="entry name" value="Arginase/deacetylase"/>
    <property type="match status" value="1"/>
</dbReference>
<evidence type="ECO:0000256" key="2">
    <source>
        <dbReference type="ARBA" id="ARBA00022801"/>
    </source>
</evidence>
<evidence type="ECO:0000256" key="1">
    <source>
        <dbReference type="ARBA" id="ARBA00022723"/>
    </source>
</evidence>
<dbReference type="GO" id="GO:0030145">
    <property type="term" value="F:manganese ion binding"/>
    <property type="evidence" value="ECO:0007669"/>
    <property type="project" value="UniProtKB-UniRule"/>
</dbReference>
<dbReference type="EMBL" id="LZMS01000106">
    <property type="protein sequence ID" value="OBX59520.1"/>
    <property type="molecule type" value="Genomic_DNA"/>
</dbReference>
<dbReference type="GO" id="GO:0033389">
    <property type="term" value="P:putrescine biosynthetic process from arginine, via agmatine"/>
    <property type="evidence" value="ECO:0007669"/>
    <property type="project" value="TreeGrafter"/>
</dbReference>
<feature type="binding site" evidence="5">
    <location>
        <position position="141"/>
    </location>
    <ligand>
        <name>Mn(2+)</name>
        <dbReference type="ChEBI" id="CHEBI:29035"/>
        <label>1</label>
    </ligand>
</feature>
<organism evidence="8 9">
    <name type="scientific">Moraxella lacunata</name>
    <dbReference type="NCBI Taxonomy" id="477"/>
    <lineage>
        <taxon>Bacteria</taxon>
        <taxon>Pseudomonadati</taxon>
        <taxon>Pseudomonadota</taxon>
        <taxon>Gammaproteobacteria</taxon>
        <taxon>Moraxellales</taxon>
        <taxon>Moraxellaceae</taxon>
        <taxon>Moraxella</taxon>
    </lineage>
</organism>
<gene>
    <name evidence="5" type="primary">hutG</name>
    <name evidence="8" type="ORF">A9309_11320</name>
</gene>
<dbReference type="CDD" id="cd09988">
    <property type="entry name" value="Formimidoylglutamase"/>
    <property type="match status" value="1"/>
</dbReference>
<dbReference type="Proteomes" id="UP000092607">
    <property type="component" value="Unassembled WGS sequence"/>
</dbReference>
<keyword evidence="3 5" id="KW-0369">Histidine metabolism</keyword>
<dbReference type="InterPro" id="IPR023696">
    <property type="entry name" value="Ureohydrolase_dom_sf"/>
</dbReference>
<evidence type="ECO:0000256" key="4">
    <source>
        <dbReference type="ARBA" id="ARBA00023211"/>
    </source>
</evidence>
<dbReference type="HAMAP" id="MF_00737">
    <property type="entry name" value="Formimidoylglutam"/>
    <property type="match status" value="1"/>
</dbReference>
<comment type="function">
    <text evidence="5">Catalyzes the conversion of N-formimidoyl-L-glutamate to L-glutamate and formamide.</text>
</comment>
<keyword evidence="4 5" id="KW-0464">Manganese</keyword>
<feature type="binding site" evidence="5">
    <location>
        <position position="261"/>
    </location>
    <ligand>
        <name>Mn(2+)</name>
        <dbReference type="ChEBI" id="CHEBI:29035"/>
        <label>2</label>
    </ligand>
</feature>
<dbReference type="InterPro" id="IPR006035">
    <property type="entry name" value="Ureohydrolase"/>
</dbReference>
<feature type="binding site" evidence="5">
    <location>
        <position position="259"/>
    </location>
    <ligand>
        <name>Mn(2+)</name>
        <dbReference type="ChEBI" id="CHEBI:29035"/>
        <label>2</label>
    </ligand>
</feature>
<dbReference type="UniPathway" id="UPA00379">
    <property type="reaction ID" value="UER00552"/>
</dbReference>
<reference evidence="8 9" key="1">
    <citation type="submission" date="2016-06" db="EMBL/GenBank/DDBJ databases">
        <title>Draft genome of Moraxella lacunata CCUG 57757A.</title>
        <authorList>
            <person name="Salva-Serra F."/>
            <person name="Engstrom-Jakobsson H."/>
            <person name="Thorell K."/>
            <person name="Gonzales-Siles L."/>
            <person name="Karlsson R."/>
            <person name="Boulund F."/>
            <person name="Engstrand L."/>
            <person name="Kristiansson E."/>
            <person name="Moore E."/>
        </authorList>
    </citation>
    <scope>NUCLEOTIDE SEQUENCE [LARGE SCALE GENOMIC DNA]</scope>
    <source>
        <strain evidence="8 9">CCUG 57757A</strain>
    </source>
</reference>
<dbReference type="GO" id="GO:0019556">
    <property type="term" value="P:L-histidine catabolic process to glutamate and formamide"/>
    <property type="evidence" value="ECO:0007669"/>
    <property type="project" value="UniProtKB-UniRule"/>
</dbReference>
<keyword evidence="2 5" id="KW-0378">Hydrolase</keyword>
<dbReference type="RefSeq" id="WP_065256993.1">
    <property type="nucleotide sequence ID" value="NZ_JARDJM010000014.1"/>
</dbReference>
<evidence type="ECO:0000256" key="6">
    <source>
        <dbReference type="NCBIfam" id="TIGR01227"/>
    </source>
</evidence>
<dbReference type="PANTHER" id="PTHR11358">
    <property type="entry name" value="ARGINASE/AGMATINASE"/>
    <property type="match status" value="1"/>
</dbReference>
<accession>A0A1B8PVF4</accession>
<dbReference type="GO" id="GO:0050415">
    <property type="term" value="F:formimidoylglutamase activity"/>
    <property type="evidence" value="ECO:0007669"/>
    <property type="project" value="UniProtKB-UniRule"/>
</dbReference>
<comment type="similarity">
    <text evidence="5 7">Belongs to the arginase family.</text>
</comment>
<dbReference type="EC" id="3.5.3.8" evidence="5 6"/>
<proteinExistence type="inferred from homology"/>
<feature type="binding site" evidence="5">
    <location>
        <position position="171"/>
    </location>
    <ligand>
        <name>Mn(2+)</name>
        <dbReference type="ChEBI" id="CHEBI:29035"/>
        <label>2</label>
    </ligand>
</feature>
<protein>
    <recommendedName>
        <fullName evidence="5 6">Formimidoylglutamase</fullName>
        <ecNumber evidence="5 6">3.5.3.8</ecNumber>
    </recommendedName>
    <alternativeName>
        <fullName evidence="5">Formiminoglutamase</fullName>
    </alternativeName>
    <alternativeName>
        <fullName evidence="5">Formiminoglutamate hydrolase</fullName>
    </alternativeName>
</protein>